<evidence type="ECO:0008006" key="3">
    <source>
        <dbReference type="Google" id="ProtNLM"/>
    </source>
</evidence>
<dbReference type="STRING" id="1802207.A3D44_03780"/>
<sequence>MAFAKEMLDTKNQLEKLGHICFIPESTDNYAEGKMEKVSGSESAERKIANNFIRKHYELITNSDAILVLNYDKKGVKNYIGGNSLMEMGFAHVHNKKVFLLNPVPYLSYSDEISAMTNMVLNGDLNKIA</sequence>
<proteinExistence type="predicted"/>
<evidence type="ECO:0000313" key="2">
    <source>
        <dbReference type="Proteomes" id="UP000178820"/>
    </source>
</evidence>
<protein>
    <recommendedName>
        <fullName evidence="3">Maf-like protein</fullName>
    </recommendedName>
</protein>
<gene>
    <name evidence="1" type="ORF">A3D44_03780</name>
</gene>
<accession>A0A1G2I4B3</accession>
<reference evidence="1 2" key="1">
    <citation type="journal article" date="2016" name="Nat. Commun.">
        <title>Thousands of microbial genomes shed light on interconnected biogeochemical processes in an aquifer system.</title>
        <authorList>
            <person name="Anantharaman K."/>
            <person name="Brown C.T."/>
            <person name="Hug L.A."/>
            <person name="Sharon I."/>
            <person name="Castelle C.J."/>
            <person name="Probst A.J."/>
            <person name="Thomas B.C."/>
            <person name="Singh A."/>
            <person name="Wilkins M.J."/>
            <person name="Karaoz U."/>
            <person name="Brodie E.L."/>
            <person name="Williams K.H."/>
            <person name="Hubbard S.S."/>
            <person name="Banfield J.F."/>
        </authorList>
    </citation>
    <scope>NUCLEOTIDE SEQUENCE [LARGE SCALE GENOMIC DNA]</scope>
</reference>
<comment type="caution">
    <text evidence="1">The sequence shown here is derived from an EMBL/GenBank/DDBJ whole genome shotgun (WGS) entry which is preliminary data.</text>
</comment>
<dbReference type="Proteomes" id="UP000178820">
    <property type="component" value="Unassembled WGS sequence"/>
</dbReference>
<dbReference type="EMBL" id="MHOT01000010">
    <property type="protein sequence ID" value="OGZ69509.1"/>
    <property type="molecule type" value="Genomic_DNA"/>
</dbReference>
<dbReference type="AlphaFoldDB" id="A0A1G2I4B3"/>
<evidence type="ECO:0000313" key="1">
    <source>
        <dbReference type="EMBL" id="OGZ69509.1"/>
    </source>
</evidence>
<name>A0A1G2I4B3_9BACT</name>
<organism evidence="1 2">
    <name type="scientific">Candidatus Staskawiczbacteria bacterium RIFCSPHIGHO2_02_FULL_42_22</name>
    <dbReference type="NCBI Taxonomy" id="1802207"/>
    <lineage>
        <taxon>Bacteria</taxon>
        <taxon>Candidatus Staskawicziibacteriota</taxon>
    </lineage>
</organism>